<sequence>MEFTERQEVIVWLSHSRLSKRLRKFGTIIYVSFQMNYVIMYLDKAQLTTKMKHLEELSFVTSVEISPRLELETNFEGKMGSLAISKQQNLSDDH</sequence>
<dbReference type="EMBL" id="CP093365">
    <property type="protein sequence ID" value="UQS83760.1"/>
    <property type="molecule type" value="Genomic_DNA"/>
</dbReference>
<keyword evidence="3" id="KW-1185">Reference proteome</keyword>
<evidence type="ECO:0000313" key="3">
    <source>
        <dbReference type="Proteomes" id="UP000831947"/>
    </source>
</evidence>
<evidence type="ECO:0000256" key="1">
    <source>
        <dbReference type="ARBA" id="ARBA00022490"/>
    </source>
</evidence>
<organism evidence="2 3">
    <name type="scientific">Bombilactobacillus thymidiniphilus</name>
    <dbReference type="NCBI Taxonomy" id="2923363"/>
    <lineage>
        <taxon>Bacteria</taxon>
        <taxon>Bacillati</taxon>
        <taxon>Bacillota</taxon>
        <taxon>Bacilli</taxon>
        <taxon>Lactobacillales</taxon>
        <taxon>Lactobacillaceae</taxon>
        <taxon>Bombilactobacillus</taxon>
    </lineage>
</organism>
<keyword evidence="1" id="KW-0963">Cytoplasm</keyword>
<proteinExistence type="predicted"/>
<dbReference type="InterPro" id="IPR016979">
    <property type="entry name" value="DUF2129"/>
</dbReference>
<dbReference type="PIRSF" id="PIRSF031653">
    <property type="entry name" value="UCP031653"/>
    <property type="match status" value="1"/>
</dbReference>
<dbReference type="Pfam" id="PF09902">
    <property type="entry name" value="DUF2129"/>
    <property type="match status" value="1"/>
</dbReference>
<name>A0ABY4PDW8_9LACO</name>
<protein>
    <submittedName>
        <fullName evidence="2">YlbG family protein</fullName>
    </submittedName>
</protein>
<accession>A0ABY4PDW8</accession>
<dbReference type="RefSeq" id="WP_249512945.1">
    <property type="nucleotide sequence ID" value="NZ_CP093365.1"/>
</dbReference>
<gene>
    <name evidence="2" type="ORF">MOO47_00725</name>
</gene>
<evidence type="ECO:0000313" key="2">
    <source>
        <dbReference type="EMBL" id="UQS83760.1"/>
    </source>
</evidence>
<reference evidence="2 3" key="1">
    <citation type="journal article" date="2022" name="Int. J. Syst. Evol. Microbiol.">
        <title>Apilactobacillus apisilvae sp. nov., Nicolia spurrieriana gen. nov. sp. nov., Bombilactobacillus folatiphilus sp. nov. and Bombilactobacillus thymidiniphilus sp. nov., four new lactic acid bacterial isolates from stingless bees Tetragonula carbonaria and Austroplebeia australis.</title>
        <authorList>
            <person name="Oliphant S.A."/>
            <person name="Watson-Haigh N.S."/>
            <person name="Sumby K.M."/>
            <person name="Gardner J."/>
            <person name="Groom S."/>
            <person name="Jiranek V."/>
        </authorList>
    </citation>
    <scope>NUCLEOTIDE SEQUENCE [LARGE SCALE GENOMIC DNA]</scope>
    <source>
        <strain evidence="2 3">SG4_A1</strain>
    </source>
</reference>
<dbReference type="Proteomes" id="UP000831947">
    <property type="component" value="Chromosome"/>
</dbReference>